<dbReference type="GO" id="GO:0016435">
    <property type="term" value="F:rRNA (guanine) methyltransferase activity"/>
    <property type="evidence" value="ECO:0007669"/>
    <property type="project" value="TreeGrafter"/>
</dbReference>
<feature type="compositionally biased region" description="Acidic residues" evidence="9">
    <location>
        <begin position="780"/>
        <end position="794"/>
    </location>
</feature>
<feature type="domain" description="Ribosomal RNA methyltransferase SPB1-like C-terminal" evidence="12">
    <location>
        <begin position="924"/>
        <end position="1137"/>
    </location>
</feature>
<evidence type="ECO:0000256" key="4">
    <source>
        <dbReference type="ARBA" id="ARBA00022603"/>
    </source>
</evidence>
<dbReference type="Pfam" id="PF11861">
    <property type="entry name" value="DUF3381"/>
    <property type="match status" value="1"/>
</dbReference>
<keyword evidence="4 8" id="KW-0489">Methyltransferase</keyword>
<feature type="binding site" evidence="8">
    <location>
        <position position="366"/>
    </location>
    <ligand>
        <name>S-adenosyl-L-methionine</name>
        <dbReference type="ChEBI" id="CHEBI:59789"/>
    </ligand>
</feature>
<dbReference type="Proteomes" id="UP000663829">
    <property type="component" value="Unassembled WGS sequence"/>
</dbReference>
<feature type="active site" description="Proton acceptor" evidence="8">
    <location>
        <position position="447"/>
    </location>
</feature>
<evidence type="ECO:0000313" key="14">
    <source>
        <dbReference type="EMBL" id="CAF0757377.1"/>
    </source>
</evidence>
<dbReference type="InterPro" id="IPR015507">
    <property type="entry name" value="rRNA-MeTfrase_E"/>
</dbReference>
<evidence type="ECO:0000259" key="11">
    <source>
        <dbReference type="Pfam" id="PF01728"/>
    </source>
</evidence>
<dbReference type="Proteomes" id="UP000681722">
    <property type="component" value="Unassembled WGS sequence"/>
</dbReference>
<dbReference type="Gene3D" id="3.40.50.150">
    <property type="entry name" value="Vaccinia Virus protein VP39"/>
    <property type="match status" value="1"/>
</dbReference>
<dbReference type="OrthoDB" id="289250at2759"/>
<feature type="region of interest" description="Disordered" evidence="9">
    <location>
        <begin position="890"/>
        <end position="950"/>
    </location>
</feature>
<protein>
    <recommendedName>
        <fullName evidence="8">Putative rRNA methyltransferase</fullName>
        <ecNumber evidence="8">2.1.1.-</ecNumber>
    </recommendedName>
    <alternativeName>
        <fullName evidence="8">2'-O-ribose RNA methyltransferase SPB1 homolog</fullName>
    </alternativeName>
</protein>
<comment type="catalytic activity">
    <reaction evidence="8">
        <text>a ribonucleotide in rRNA + S-adenosyl-L-methionine = a 2'-O-methylribonucleotide in rRNA + S-adenosyl-L-homocysteine + H(+)</text>
        <dbReference type="Rhea" id="RHEA:48628"/>
        <dbReference type="Rhea" id="RHEA-COMP:12164"/>
        <dbReference type="Rhea" id="RHEA-COMP:12165"/>
        <dbReference type="ChEBI" id="CHEBI:15378"/>
        <dbReference type="ChEBI" id="CHEBI:57856"/>
        <dbReference type="ChEBI" id="CHEBI:59789"/>
        <dbReference type="ChEBI" id="CHEBI:90675"/>
        <dbReference type="ChEBI" id="CHEBI:90676"/>
    </reaction>
</comment>
<evidence type="ECO:0000256" key="8">
    <source>
        <dbReference type="HAMAP-Rule" id="MF_03163"/>
    </source>
</evidence>
<feature type="compositionally biased region" description="Acidic residues" evidence="9">
    <location>
        <begin position="819"/>
        <end position="831"/>
    </location>
</feature>
<keyword evidence="6 8" id="KW-0949">S-adenosyl-L-methionine</keyword>
<comment type="function">
    <text evidence="8">Probable methyltransferase involved in the maturation of rRNA and in the biogenesis of ribosomal subunits.</text>
</comment>
<accession>A0A813PT44</accession>
<dbReference type="InterPro" id="IPR002877">
    <property type="entry name" value="RNA_MeTrfase_FtsJ_dom"/>
</dbReference>
<dbReference type="HAMAP" id="MF_03163">
    <property type="entry name" value="RNA_methyltr_E_SPB1"/>
    <property type="match status" value="1"/>
</dbReference>
<feature type="compositionally biased region" description="Basic and acidic residues" evidence="9">
    <location>
        <begin position="898"/>
        <end position="907"/>
    </location>
</feature>
<dbReference type="FunFam" id="3.40.50.150:FF:000004">
    <property type="entry name" value="AdoMet-dependent rRNA methyltransferase SPB1"/>
    <property type="match status" value="1"/>
</dbReference>
<dbReference type="GO" id="GO:0008650">
    <property type="term" value="F:rRNA (uridine-2'-O-)-methyltransferase activity"/>
    <property type="evidence" value="ECO:0007669"/>
    <property type="project" value="TreeGrafter"/>
</dbReference>
<feature type="domain" description="DUF3381" evidence="13">
    <location>
        <begin position="527"/>
        <end position="689"/>
    </location>
</feature>
<dbReference type="HAMAP" id="MF_01547">
    <property type="entry name" value="RNA_methyltr_E"/>
    <property type="match status" value="1"/>
</dbReference>
<keyword evidence="16" id="KW-1185">Reference proteome</keyword>
<dbReference type="Pfam" id="PF07780">
    <property type="entry name" value="Spb1_C"/>
    <property type="match status" value="1"/>
</dbReference>
<keyword evidence="3 8" id="KW-0698">rRNA processing</keyword>
<keyword evidence="2 8" id="KW-0690">Ribosome biogenesis</keyword>
<evidence type="ECO:0000256" key="1">
    <source>
        <dbReference type="ARBA" id="ARBA00004604"/>
    </source>
</evidence>
<feature type="binding site" evidence="8">
    <location>
        <position position="346"/>
    </location>
    <ligand>
        <name>S-adenosyl-L-methionine</name>
        <dbReference type="ChEBI" id="CHEBI:59789"/>
    </ligand>
</feature>
<reference evidence="14" key="1">
    <citation type="submission" date="2021-02" db="EMBL/GenBank/DDBJ databases">
        <authorList>
            <person name="Nowell W R."/>
        </authorList>
    </citation>
    <scope>NUCLEOTIDE SEQUENCE</scope>
</reference>
<keyword evidence="5 8" id="KW-0808">Transferase</keyword>
<evidence type="ECO:0000256" key="9">
    <source>
        <dbReference type="SAM" id="MobiDB-lite"/>
    </source>
</evidence>
<dbReference type="GO" id="GO:0000466">
    <property type="term" value="P:maturation of 5.8S rRNA from tricistronic rRNA transcript (SSU-rRNA, 5.8S rRNA, LSU-rRNA)"/>
    <property type="evidence" value="ECO:0007669"/>
    <property type="project" value="TreeGrafter"/>
</dbReference>
<dbReference type="AlphaFoldDB" id="A0A813PT44"/>
<evidence type="ECO:0000259" key="12">
    <source>
        <dbReference type="Pfam" id="PF07780"/>
    </source>
</evidence>
<feature type="transmembrane region" description="Helical" evidence="10">
    <location>
        <begin position="1152"/>
        <end position="1170"/>
    </location>
</feature>
<feature type="compositionally biased region" description="Basic and acidic residues" evidence="9">
    <location>
        <begin position="641"/>
        <end position="652"/>
    </location>
</feature>
<comment type="subcellular location">
    <subcellularLocation>
        <location evidence="1 8">Nucleus</location>
        <location evidence="1 8">Nucleolus</location>
    </subcellularLocation>
</comment>
<name>A0A813PT44_9BILA</name>
<dbReference type="GO" id="GO:0005730">
    <property type="term" value="C:nucleolus"/>
    <property type="evidence" value="ECO:0007669"/>
    <property type="project" value="UniProtKB-SubCell"/>
</dbReference>
<keyword evidence="10" id="KW-1133">Transmembrane helix</keyword>
<evidence type="ECO:0000256" key="6">
    <source>
        <dbReference type="ARBA" id="ARBA00022691"/>
    </source>
</evidence>
<dbReference type="SUPFAM" id="SSF101908">
    <property type="entry name" value="Putative isomerase YbhE"/>
    <property type="match status" value="1"/>
</dbReference>
<feature type="binding site" evidence="8">
    <location>
        <position position="348"/>
    </location>
    <ligand>
        <name>S-adenosyl-L-methionine</name>
        <dbReference type="ChEBI" id="CHEBI:59789"/>
    </ligand>
</feature>
<evidence type="ECO:0000259" key="13">
    <source>
        <dbReference type="Pfam" id="PF11861"/>
    </source>
</evidence>
<feature type="compositionally biased region" description="Acidic residues" evidence="9">
    <location>
        <begin position="923"/>
        <end position="932"/>
    </location>
</feature>
<dbReference type="EMBL" id="CAJNOQ010000107">
    <property type="protein sequence ID" value="CAF0757377.1"/>
    <property type="molecule type" value="Genomic_DNA"/>
</dbReference>
<gene>
    <name evidence="14" type="ORF">GPM918_LOCUS1188</name>
    <name evidence="15" type="ORF">SRO942_LOCUS1188</name>
</gene>
<feature type="compositionally biased region" description="Basic and acidic residues" evidence="9">
    <location>
        <begin position="832"/>
        <end position="842"/>
    </location>
</feature>
<keyword evidence="7 8" id="KW-0539">Nucleus</keyword>
<feature type="compositionally biased region" description="Basic and acidic residues" evidence="9">
    <location>
        <begin position="795"/>
        <end position="818"/>
    </location>
</feature>
<evidence type="ECO:0000313" key="15">
    <source>
        <dbReference type="EMBL" id="CAF3537842.1"/>
    </source>
</evidence>
<evidence type="ECO:0000256" key="5">
    <source>
        <dbReference type="ARBA" id="ARBA00022679"/>
    </source>
</evidence>
<keyword evidence="10" id="KW-0472">Membrane</keyword>
<evidence type="ECO:0000313" key="16">
    <source>
        <dbReference type="Proteomes" id="UP000663829"/>
    </source>
</evidence>
<evidence type="ECO:0000256" key="10">
    <source>
        <dbReference type="SAM" id="Phobius"/>
    </source>
</evidence>
<dbReference type="PANTHER" id="PTHR10920">
    <property type="entry name" value="RIBOSOMAL RNA METHYLTRANSFERASE"/>
    <property type="match status" value="1"/>
</dbReference>
<organism evidence="14 16">
    <name type="scientific">Didymodactylos carnosus</name>
    <dbReference type="NCBI Taxonomy" id="1234261"/>
    <lineage>
        <taxon>Eukaryota</taxon>
        <taxon>Metazoa</taxon>
        <taxon>Spiralia</taxon>
        <taxon>Gnathifera</taxon>
        <taxon>Rotifera</taxon>
        <taxon>Eurotatoria</taxon>
        <taxon>Bdelloidea</taxon>
        <taxon>Philodinida</taxon>
        <taxon>Philodinidae</taxon>
        <taxon>Didymodactylos</taxon>
    </lineage>
</organism>
<dbReference type="EMBL" id="CAJOBC010000107">
    <property type="protein sequence ID" value="CAF3537842.1"/>
    <property type="molecule type" value="Genomic_DNA"/>
</dbReference>
<feature type="region of interest" description="Disordered" evidence="9">
    <location>
        <begin position="780"/>
        <end position="842"/>
    </location>
</feature>
<keyword evidence="10" id="KW-0812">Transmembrane</keyword>
<feature type="compositionally biased region" description="Polar residues" evidence="9">
    <location>
        <begin position="623"/>
        <end position="634"/>
    </location>
</feature>
<sequence length="1190" mass="137583">MTIDTIQSQQQFFELLEPVKAYCLKSNSTIMASSTHFFLIYDEHPPSLILFDVHSLNLLGQINLSDYNLTTVTDMCWHPQLEVFLFTCPSLICMYRPSNGNEIKQQQIQQQSCNPWSITCSSNISDKSNNLYICFSFGDYLDSYSFLSGWKLLKRWFKNDLCEITDLGLNCIRITRSNDCLGMSIKEENLTWRIDLFLLETMTRLHRGITIEQQQTGANWIGILTPMILSNNWLFADGDCGLFFIDNKNSQIKKMKNTAYATCILSTNNLIAIRECEKLKFYNKLTSAKTMGKKVKTGKLRRDKFYHLAKESGFRSRAAFKLLQLNREHRFLEKSRVCIDLCAAPGGWLQVAEKHMPVSSLIIGIDLVPIKPIPNTITYQEDITSEKCRQLLKKDLGTFKADVILHDGAPNVGKNWIHDAYQQNVLTLSALKLATEYLRKGGSFITKVFRSKDYYALLWVFQQMFKKVDSTKPQASRNESAEIFVICHGYLAPDKIDPKFLDYKHVFTEVEIDSTEHSRAKLLLKHPEKVIRSREGYPEGDYTLYHTLEATKFIQSEQFLDLLATSNKIIIDDERILKHPATTKELKLCLEDIKVLGKREIKLILTWRKKLAAALHKADSKTDSTPNNEKTSTDMADINQEEQKVQDDIEDKEDKDIEEQLLRLNEQQRKEAKRKRKHVMKEKRKLRDRLALKMVLPGDIHDHEASGGNKNDQGLFDLEKIKTKKQLLEISSALPDMNIFGKDNDDENEINEFGLPKSVMYFKDKDENYAQLDIYKQYLDDEENTDNDDNIDAYDSERKQPKLDHLESDTDGDDQKENEWDDMEDADEEENPLDKDILTAETKKEKSKAVADVWFEQDIFKDAINEFDEDFEIERKLYSLKKNGRKILNKTNINTDNDTTKQRELKGILKTSNQSEITNGKDSDEDGTDDDSDNKQKKKKKKRLRENEFEEVPINQPMKRVRLDAEELALGHVMAQSKANREQVVDHAFNRFMGFGDIDGLPAWFVDEEKQHCRGSLPITKEVVERYRAKMREINERPTKKVAEAKARKKRREIRKLEKVKKKAEPVLENPDITDQERNKHLKGLYKKYGVIGQKKAKVQYVVAKKYHRGSKPAGTKAPYKIVDKRLKKDKRAVKSIGKKSKAAVEEISRNSNYNILMGIIGGILLRLLLCGKKTRSTNYGQSRGLRKYA</sequence>
<comment type="caution">
    <text evidence="14">The sequence shown here is derived from an EMBL/GenBank/DDBJ whole genome shotgun (WGS) entry which is preliminary data.</text>
</comment>
<evidence type="ECO:0000256" key="7">
    <source>
        <dbReference type="ARBA" id="ARBA00023242"/>
    </source>
</evidence>
<dbReference type="GO" id="GO:0000463">
    <property type="term" value="P:maturation of LSU-rRNA from tricistronic rRNA transcript (SSU-rRNA, 5.8S rRNA, LSU-rRNA)"/>
    <property type="evidence" value="ECO:0007669"/>
    <property type="project" value="TreeGrafter"/>
</dbReference>
<dbReference type="EC" id="2.1.1.-" evidence="8"/>
<dbReference type="InterPro" id="IPR012920">
    <property type="entry name" value="rRNA_MeTfrase_SPB1-like_C"/>
</dbReference>
<evidence type="ECO:0000256" key="2">
    <source>
        <dbReference type="ARBA" id="ARBA00022517"/>
    </source>
</evidence>
<comment type="similarity">
    <text evidence="8">Belongs to the class I-like SAM-binding methyltransferase superfamily. RNA methyltransferase RlmE family. SPB1 subfamily.</text>
</comment>
<feature type="binding site" evidence="8">
    <location>
        <position position="382"/>
    </location>
    <ligand>
        <name>S-adenosyl-L-methionine</name>
        <dbReference type="ChEBI" id="CHEBI:59789"/>
    </ligand>
</feature>
<dbReference type="InterPro" id="IPR028589">
    <property type="entry name" value="SPB1-like"/>
</dbReference>
<dbReference type="InterPro" id="IPR050082">
    <property type="entry name" value="RNA_methyltr_RlmE"/>
</dbReference>
<evidence type="ECO:0000256" key="3">
    <source>
        <dbReference type="ARBA" id="ARBA00022552"/>
    </source>
</evidence>
<dbReference type="Pfam" id="PF01728">
    <property type="entry name" value="FtsJ"/>
    <property type="match status" value="1"/>
</dbReference>
<dbReference type="InterPro" id="IPR024576">
    <property type="entry name" value="rRNA_MeTfrase_Spb1_DUF3381"/>
</dbReference>
<dbReference type="PANTHER" id="PTHR10920:SF13">
    <property type="entry name" value="PRE-RRNA 2'-O-RIBOSE RNA METHYLTRANSFERASE FTSJ3"/>
    <property type="match status" value="1"/>
</dbReference>
<feature type="domain" description="Ribosomal RNA methyltransferase FtsJ" evidence="11">
    <location>
        <begin position="314"/>
        <end position="490"/>
    </location>
</feature>
<dbReference type="InterPro" id="IPR029063">
    <property type="entry name" value="SAM-dependent_MTases_sf"/>
</dbReference>
<feature type="binding site" evidence="8">
    <location>
        <position position="407"/>
    </location>
    <ligand>
        <name>S-adenosyl-L-methionine</name>
        <dbReference type="ChEBI" id="CHEBI:59789"/>
    </ligand>
</feature>
<dbReference type="SUPFAM" id="SSF53335">
    <property type="entry name" value="S-adenosyl-L-methionine-dependent methyltransferases"/>
    <property type="match status" value="1"/>
</dbReference>
<feature type="region of interest" description="Disordered" evidence="9">
    <location>
        <begin position="616"/>
        <end position="652"/>
    </location>
</feature>
<dbReference type="GO" id="GO:0030687">
    <property type="term" value="C:preribosome, large subunit precursor"/>
    <property type="evidence" value="ECO:0007669"/>
    <property type="project" value="TreeGrafter"/>
</dbReference>
<proteinExistence type="inferred from homology"/>